<dbReference type="EMBL" id="JAPDFW010000083">
    <property type="protein sequence ID" value="KAJ5072077.1"/>
    <property type="molecule type" value="Genomic_DNA"/>
</dbReference>
<accession>A0A9Q0LFR4</accession>
<feature type="compositionally biased region" description="Basic residues" evidence="1">
    <location>
        <begin position="172"/>
        <end position="187"/>
    </location>
</feature>
<feature type="region of interest" description="Disordered" evidence="1">
    <location>
        <begin position="167"/>
        <end position="187"/>
    </location>
</feature>
<dbReference type="AlphaFoldDB" id="A0A9Q0LFR4"/>
<feature type="compositionally biased region" description="Polar residues" evidence="1">
    <location>
        <begin position="9"/>
        <end position="19"/>
    </location>
</feature>
<feature type="compositionally biased region" description="Basic and acidic residues" evidence="1">
    <location>
        <begin position="40"/>
        <end position="51"/>
    </location>
</feature>
<protein>
    <submittedName>
        <fullName evidence="2">B-zip transcription factor (Eurofung)-related</fullName>
    </submittedName>
</protein>
<gene>
    <name evidence="2" type="ORF">M0811_09721</name>
</gene>
<dbReference type="Proteomes" id="UP001149090">
    <property type="component" value="Unassembled WGS sequence"/>
</dbReference>
<evidence type="ECO:0000256" key="1">
    <source>
        <dbReference type="SAM" id="MobiDB-lite"/>
    </source>
</evidence>
<comment type="caution">
    <text evidence="2">The sequence shown here is derived from an EMBL/GenBank/DDBJ whole genome shotgun (WGS) entry which is preliminary data.</text>
</comment>
<name>A0A9Q0LFR4_ANAIG</name>
<feature type="region of interest" description="Disordered" evidence="1">
    <location>
        <begin position="1"/>
        <end position="61"/>
    </location>
</feature>
<evidence type="ECO:0000313" key="3">
    <source>
        <dbReference type="Proteomes" id="UP001149090"/>
    </source>
</evidence>
<reference evidence="2" key="1">
    <citation type="submission" date="2022-10" db="EMBL/GenBank/DDBJ databases">
        <title>Novel sulphate-reducing endosymbionts in the free-living metamonad Anaeramoeba.</title>
        <authorList>
            <person name="Jerlstrom-Hultqvist J."/>
            <person name="Cepicka I."/>
            <person name="Gallot-Lavallee L."/>
            <person name="Salas-Leiva D."/>
            <person name="Curtis B.A."/>
            <person name="Zahonova K."/>
            <person name="Pipaliya S."/>
            <person name="Dacks J."/>
            <person name="Roger A.J."/>
        </authorList>
    </citation>
    <scope>NUCLEOTIDE SEQUENCE</scope>
    <source>
        <strain evidence="2">BMAN</strain>
    </source>
</reference>
<organism evidence="2 3">
    <name type="scientific">Anaeramoeba ignava</name>
    <name type="common">Anaerobic marine amoeba</name>
    <dbReference type="NCBI Taxonomy" id="1746090"/>
    <lineage>
        <taxon>Eukaryota</taxon>
        <taxon>Metamonada</taxon>
        <taxon>Anaeramoebidae</taxon>
        <taxon>Anaeramoeba</taxon>
    </lineage>
</organism>
<sequence length="187" mass="22431">MIPLDDNDFSFSFPNSPTDQEFKPHFDSTQQKINRKIRKKEIINDEQEEKRKRNRINQRNRREKIKKSLEENEKMKTQLSELIDLIKHLITELKNERELRKTQEEELKKCRQMLSYCNPSFDKVVPITQNQFSNTLVNNVTNHVPLHSPVFTSSFSPIHVFQNQENEELKQNNKKKTNLHKKTKENN</sequence>
<evidence type="ECO:0000313" key="2">
    <source>
        <dbReference type="EMBL" id="KAJ5072077.1"/>
    </source>
</evidence>
<feature type="compositionally biased region" description="Basic residues" evidence="1">
    <location>
        <begin position="52"/>
        <end position="61"/>
    </location>
</feature>
<keyword evidence="3" id="KW-1185">Reference proteome</keyword>
<proteinExistence type="predicted"/>